<evidence type="ECO:0000259" key="8">
    <source>
        <dbReference type="SMART" id="SM00829"/>
    </source>
</evidence>
<dbReference type="PANTHER" id="PTHR42940:SF5">
    <property type="entry name" value="ALCOHOL DEHYDROGENASE 2"/>
    <property type="match status" value="1"/>
</dbReference>
<dbReference type="Pfam" id="PF08240">
    <property type="entry name" value="ADH_N"/>
    <property type="match status" value="1"/>
</dbReference>
<gene>
    <name evidence="9" type="ORF">P154DRAFT_621133</name>
</gene>
<evidence type="ECO:0000313" key="10">
    <source>
        <dbReference type="Proteomes" id="UP000799779"/>
    </source>
</evidence>
<keyword evidence="10" id="KW-1185">Reference proteome</keyword>
<dbReference type="PANTHER" id="PTHR42940">
    <property type="entry name" value="ALCOHOL DEHYDROGENASE 1-RELATED"/>
    <property type="match status" value="1"/>
</dbReference>
<dbReference type="SUPFAM" id="SSF50129">
    <property type="entry name" value="GroES-like"/>
    <property type="match status" value="1"/>
</dbReference>
<dbReference type="AlphaFoldDB" id="A0A6A5WIV1"/>
<dbReference type="SMART" id="SM00829">
    <property type="entry name" value="PKS_ER"/>
    <property type="match status" value="1"/>
</dbReference>
<dbReference type="Pfam" id="PF00107">
    <property type="entry name" value="ADH_zinc_N"/>
    <property type="match status" value="1"/>
</dbReference>
<comment type="similarity">
    <text evidence="2 7">Belongs to the zinc-containing alcohol dehydrogenase family.</text>
</comment>
<keyword evidence="5" id="KW-0560">Oxidoreductase</keyword>
<dbReference type="InterPro" id="IPR020843">
    <property type="entry name" value="ER"/>
</dbReference>
<dbReference type="Proteomes" id="UP000799779">
    <property type="component" value="Unassembled WGS sequence"/>
</dbReference>
<dbReference type="GO" id="GO:0005737">
    <property type="term" value="C:cytoplasm"/>
    <property type="evidence" value="ECO:0007669"/>
    <property type="project" value="TreeGrafter"/>
</dbReference>
<dbReference type="InterPro" id="IPR013154">
    <property type="entry name" value="ADH-like_N"/>
</dbReference>
<feature type="domain" description="Enoyl reductase (ER)" evidence="8">
    <location>
        <begin position="20"/>
        <end position="375"/>
    </location>
</feature>
<evidence type="ECO:0000256" key="1">
    <source>
        <dbReference type="ARBA" id="ARBA00001947"/>
    </source>
</evidence>
<accession>A0A6A5WIV1</accession>
<dbReference type="InterPro" id="IPR002328">
    <property type="entry name" value="ADH_Zn_CS"/>
</dbReference>
<dbReference type="GO" id="GO:0004022">
    <property type="term" value="F:alcohol dehydrogenase (NAD+) activity"/>
    <property type="evidence" value="ECO:0007669"/>
    <property type="project" value="TreeGrafter"/>
</dbReference>
<dbReference type="InterPro" id="IPR036291">
    <property type="entry name" value="NAD(P)-bd_dom_sf"/>
</dbReference>
<dbReference type="EMBL" id="ML977598">
    <property type="protein sequence ID" value="KAF1999065.1"/>
    <property type="molecule type" value="Genomic_DNA"/>
</dbReference>
<evidence type="ECO:0000256" key="2">
    <source>
        <dbReference type="ARBA" id="ARBA00008072"/>
    </source>
</evidence>
<keyword evidence="4 7" id="KW-0862">Zinc</keyword>
<protein>
    <submittedName>
        <fullName evidence="9">Alcohol dehydrogenase 2</fullName>
    </submittedName>
</protein>
<dbReference type="GO" id="GO:0008270">
    <property type="term" value="F:zinc ion binding"/>
    <property type="evidence" value="ECO:0007669"/>
    <property type="project" value="InterPro"/>
</dbReference>
<dbReference type="OrthoDB" id="1879366at2759"/>
<keyword evidence="6" id="KW-0520">NAD</keyword>
<keyword evidence="3 7" id="KW-0479">Metal-binding</keyword>
<dbReference type="SUPFAM" id="SSF51735">
    <property type="entry name" value="NAD(P)-binding Rossmann-fold domains"/>
    <property type="match status" value="1"/>
</dbReference>
<reference evidence="9" key="1">
    <citation type="journal article" date="2020" name="Stud. Mycol.">
        <title>101 Dothideomycetes genomes: a test case for predicting lifestyles and emergence of pathogens.</title>
        <authorList>
            <person name="Haridas S."/>
            <person name="Albert R."/>
            <person name="Binder M."/>
            <person name="Bloem J."/>
            <person name="Labutti K."/>
            <person name="Salamov A."/>
            <person name="Andreopoulos B."/>
            <person name="Baker S."/>
            <person name="Barry K."/>
            <person name="Bills G."/>
            <person name="Bluhm B."/>
            <person name="Cannon C."/>
            <person name="Castanera R."/>
            <person name="Culley D."/>
            <person name="Daum C."/>
            <person name="Ezra D."/>
            <person name="Gonzalez J."/>
            <person name="Henrissat B."/>
            <person name="Kuo A."/>
            <person name="Liang C."/>
            <person name="Lipzen A."/>
            <person name="Lutzoni F."/>
            <person name="Magnuson J."/>
            <person name="Mondo S."/>
            <person name="Nolan M."/>
            <person name="Ohm R."/>
            <person name="Pangilinan J."/>
            <person name="Park H.-J."/>
            <person name="Ramirez L."/>
            <person name="Alfaro M."/>
            <person name="Sun H."/>
            <person name="Tritt A."/>
            <person name="Yoshinaga Y."/>
            <person name="Zwiers L.-H."/>
            <person name="Turgeon B."/>
            <person name="Goodwin S."/>
            <person name="Spatafora J."/>
            <person name="Crous P."/>
            <person name="Grigoriev I."/>
        </authorList>
    </citation>
    <scope>NUCLEOTIDE SEQUENCE</scope>
    <source>
        <strain evidence="9">CBS 123094</strain>
    </source>
</reference>
<evidence type="ECO:0000256" key="7">
    <source>
        <dbReference type="RuleBase" id="RU361277"/>
    </source>
</evidence>
<dbReference type="PROSITE" id="PS00059">
    <property type="entry name" value="ADH_ZINC"/>
    <property type="match status" value="1"/>
</dbReference>
<dbReference type="Gene3D" id="3.40.50.720">
    <property type="entry name" value="NAD(P)-binding Rossmann-like Domain"/>
    <property type="match status" value="1"/>
</dbReference>
<evidence type="ECO:0000256" key="3">
    <source>
        <dbReference type="ARBA" id="ARBA00022723"/>
    </source>
</evidence>
<comment type="cofactor">
    <cofactor evidence="1 7">
        <name>Zn(2+)</name>
        <dbReference type="ChEBI" id="CHEBI:29105"/>
    </cofactor>
</comment>
<evidence type="ECO:0000256" key="5">
    <source>
        <dbReference type="ARBA" id="ARBA00023002"/>
    </source>
</evidence>
<proteinExistence type="inferred from homology"/>
<evidence type="ECO:0000256" key="6">
    <source>
        <dbReference type="ARBA" id="ARBA00023027"/>
    </source>
</evidence>
<name>A0A6A5WIV1_9PLEO</name>
<dbReference type="CDD" id="cd08297">
    <property type="entry name" value="CAD3"/>
    <property type="match status" value="1"/>
</dbReference>
<dbReference type="InterPro" id="IPR011032">
    <property type="entry name" value="GroES-like_sf"/>
</dbReference>
<dbReference type="Gene3D" id="3.90.180.10">
    <property type="entry name" value="Medium-chain alcohol dehydrogenases, catalytic domain"/>
    <property type="match status" value="1"/>
</dbReference>
<evidence type="ECO:0000256" key="4">
    <source>
        <dbReference type="ARBA" id="ARBA00022833"/>
    </source>
</evidence>
<dbReference type="FunFam" id="3.40.50.720:FF:000039">
    <property type="entry name" value="Alcohol dehydrogenase AdhP"/>
    <property type="match status" value="1"/>
</dbReference>
<evidence type="ECO:0000313" key="9">
    <source>
        <dbReference type="EMBL" id="KAF1999065.1"/>
    </source>
</evidence>
<sequence length="379" mass="39423">MASAPEIPKKYKAAIYDKPGSVSTKIVELDMPEPGAGQVLINLTHSGVCHSDYGVMSNSWAGLPAPTAEGQVGGHEGIGKIVKLGSGCETSGVKVGDRVGIKWMAGVCDTCEACRAGVDASCFNGKISGYYTPGTFQQYVVSQANYVTPIPDGLDSAMAAPMLCAGVTVYSALRKSGAESGKWVVILGAGGGLGHLAVQFSARAIGHRVIGVDHSSKKDIVLESGAEHFIPIDGTDDMAEAVKALTDGLGAHAAQVSSLLPISLAAYCSVNLVMSAANAAYANTLDMLRFKGRVVCVGIPEGKPIPITSGTPQAFVFKSLSVVGSAVGDRREAIETLDFAARGVVKTHFRTEKMDKLTSVFEEMEAGKLKGRVVLDLSD</sequence>
<dbReference type="InterPro" id="IPR013149">
    <property type="entry name" value="ADH-like_C"/>
</dbReference>
<organism evidence="9 10">
    <name type="scientific">Amniculicola lignicola CBS 123094</name>
    <dbReference type="NCBI Taxonomy" id="1392246"/>
    <lineage>
        <taxon>Eukaryota</taxon>
        <taxon>Fungi</taxon>
        <taxon>Dikarya</taxon>
        <taxon>Ascomycota</taxon>
        <taxon>Pezizomycotina</taxon>
        <taxon>Dothideomycetes</taxon>
        <taxon>Pleosporomycetidae</taxon>
        <taxon>Pleosporales</taxon>
        <taxon>Amniculicolaceae</taxon>
        <taxon>Amniculicola</taxon>
    </lineage>
</organism>